<sequence length="219" mass="25434">MSKFRFAIILGVAITVLMGCVGGSSPQENIHKVLEETVAEEKQYVEVQKPLQGLEENEKEIYTEIMNLGMKEFDKIVKLSEDALKNISERTGYIEKERKAMKEAKEKFSTLDEFITKLEDEKLKGEAGKLEEIMKDRYQLHEELTASYLDALSQDKELYELFKKKELTMEELEKQITSINEAYEKTIKLNNEYNTKTEQFNKLKQGFYSTAGIDVEEKE</sequence>
<dbReference type="PROSITE" id="PS51257">
    <property type="entry name" value="PROKAR_LIPOPROTEIN"/>
    <property type="match status" value="1"/>
</dbReference>
<dbReference type="RefSeq" id="WP_341984117.1">
    <property type="nucleotide sequence ID" value="NZ_JBBYAF010000023.1"/>
</dbReference>
<reference evidence="2 3" key="1">
    <citation type="submission" date="2024-04" db="EMBL/GenBank/DDBJ databases">
        <title>Bacillus oryzaecorticis sp. nov., a moderately halophilic bacterium isolated from rice husks.</title>
        <authorList>
            <person name="Zhu H.-S."/>
        </authorList>
    </citation>
    <scope>NUCLEOTIDE SEQUENCE [LARGE SCALE GENOMIC DNA]</scope>
    <source>
        <strain evidence="2 3">ZC255</strain>
    </source>
</reference>
<accession>A0ABU9KBW2</accession>
<dbReference type="InterPro" id="IPR019454">
    <property type="entry name" value="Lipoprot_YkyA-like"/>
</dbReference>
<dbReference type="EMBL" id="JBBYAF010000023">
    <property type="protein sequence ID" value="MEL3973118.1"/>
    <property type="molecule type" value="Genomic_DNA"/>
</dbReference>
<organism evidence="2 3">
    <name type="scientific">Rossellomorea oryzaecorticis</name>
    <dbReference type="NCBI Taxonomy" id="1396505"/>
    <lineage>
        <taxon>Bacteria</taxon>
        <taxon>Bacillati</taxon>
        <taxon>Bacillota</taxon>
        <taxon>Bacilli</taxon>
        <taxon>Bacillales</taxon>
        <taxon>Bacillaceae</taxon>
        <taxon>Rossellomorea</taxon>
    </lineage>
</organism>
<name>A0ABU9KBW2_9BACI</name>
<feature type="coiled-coil region" evidence="1">
    <location>
        <begin position="162"/>
        <end position="189"/>
    </location>
</feature>
<evidence type="ECO:0000313" key="3">
    <source>
        <dbReference type="Proteomes" id="UP001389717"/>
    </source>
</evidence>
<comment type="caution">
    <text evidence="2">The sequence shown here is derived from an EMBL/GenBank/DDBJ whole genome shotgun (WGS) entry which is preliminary data.</text>
</comment>
<dbReference type="SUPFAM" id="SSF140423">
    <property type="entry name" value="MW0975(SA0943)-like"/>
    <property type="match status" value="1"/>
</dbReference>
<proteinExistence type="predicted"/>
<keyword evidence="3" id="KW-1185">Reference proteome</keyword>
<keyword evidence="1" id="KW-0175">Coiled coil</keyword>
<gene>
    <name evidence="2" type="ORF">AAEO50_12600</name>
</gene>
<evidence type="ECO:0000313" key="2">
    <source>
        <dbReference type="EMBL" id="MEL3973118.1"/>
    </source>
</evidence>
<dbReference type="Proteomes" id="UP001389717">
    <property type="component" value="Unassembled WGS sequence"/>
</dbReference>
<dbReference type="Gene3D" id="1.20.120.570">
    <property type="entry name" value="YkyA-like"/>
    <property type="match status" value="1"/>
</dbReference>
<dbReference type="Pfam" id="PF10368">
    <property type="entry name" value="YkyA"/>
    <property type="match status" value="1"/>
</dbReference>
<dbReference type="InterPro" id="IPR036785">
    <property type="entry name" value="YkyA-like_sf"/>
</dbReference>
<evidence type="ECO:0000256" key="1">
    <source>
        <dbReference type="SAM" id="Coils"/>
    </source>
</evidence>
<protein>
    <submittedName>
        <fullName evidence="2">YkyA family protein</fullName>
    </submittedName>
</protein>